<evidence type="ECO:0000313" key="2">
    <source>
        <dbReference type="Proteomes" id="UP000290289"/>
    </source>
</evidence>
<organism evidence="1 2">
    <name type="scientific">Malus domestica</name>
    <name type="common">Apple</name>
    <name type="synonym">Pyrus malus</name>
    <dbReference type="NCBI Taxonomy" id="3750"/>
    <lineage>
        <taxon>Eukaryota</taxon>
        <taxon>Viridiplantae</taxon>
        <taxon>Streptophyta</taxon>
        <taxon>Embryophyta</taxon>
        <taxon>Tracheophyta</taxon>
        <taxon>Spermatophyta</taxon>
        <taxon>Magnoliopsida</taxon>
        <taxon>eudicotyledons</taxon>
        <taxon>Gunneridae</taxon>
        <taxon>Pentapetalae</taxon>
        <taxon>rosids</taxon>
        <taxon>fabids</taxon>
        <taxon>Rosales</taxon>
        <taxon>Rosaceae</taxon>
        <taxon>Amygdaloideae</taxon>
        <taxon>Maleae</taxon>
        <taxon>Malus</taxon>
    </lineage>
</organism>
<dbReference type="EMBL" id="RDQH01000336">
    <property type="protein sequence ID" value="RXH88197.1"/>
    <property type="molecule type" value="Genomic_DNA"/>
</dbReference>
<accession>A0A498J0X1</accession>
<evidence type="ECO:0000313" key="1">
    <source>
        <dbReference type="EMBL" id="RXH88197.1"/>
    </source>
</evidence>
<sequence length="161" mass="17279">MGNICASSQFTSNGGRLVNRSPTAKIIHLDGKLQELRHPVQATHVLSQNPNCFLCTSESMDVDSYAPQVPEDEELQLGQIYFLMPLSQTKSSLSLQDLCSLAIKASAALANPLNARRVASSGRSPASDRNGQNVGACKVPTGIDIVGMETRVGRGNQRIEL</sequence>
<protein>
    <submittedName>
        <fullName evidence="1">Uncharacterized protein</fullName>
    </submittedName>
</protein>
<dbReference type="Proteomes" id="UP000290289">
    <property type="component" value="Chromosome 10"/>
</dbReference>
<name>A0A498J0X1_MALDO</name>
<dbReference type="PANTHER" id="PTHR33052">
    <property type="entry name" value="DUF4228 DOMAIN PROTEIN-RELATED"/>
    <property type="match status" value="1"/>
</dbReference>
<dbReference type="AlphaFoldDB" id="A0A498J0X1"/>
<reference evidence="1 2" key="1">
    <citation type="submission" date="2018-10" db="EMBL/GenBank/DDBJ databases">
        <title>A high-quality apple genome assembly.</title>
        <authorList>
            <person name="Hu J."/>
        </authorList>
    </citation>
    <scope>NUCLEOTIDE SEQUENCE [LARGE SCALE GENOMIC DNA]</scope>
    <source>
        <strain evidence="2">cv. HFTH1</strain>
        <tissue evidence="1">Young leaf</tissue>
    </source>
</reference>
<dbReference type="InterPro" id="IPR025322">
    <property type="entry name" value="PADRE_dom"/>
</dbReference>
<proteinExistence type="predicted"/>
<keyword evidence="2" id="KW-1185">Reference proteome</keyword>
<gene>
    <name evidence="1" type="ORF">DVH24_042268</name>
</gene>
<dbReference type="Pfam" id="PF14009">
    <property type="entry name" value="PADRE"/>
    <property type="match status" value="1"/>
</dbReference>
<comment type="caution">
    <text evidence="1">The sequence shown here is derived from an EMBL/GenBank/DDBJ whole genome shotgun (WGS) entry which is preliminary data.</text>
</comment>